<evidence type="ECO:0000313" key="3">
    <source>
        <dbReference type="Proteomes" id="UP000257055"/>
    </source>
</evidence>
<reference evidence="3" key="1">
    <citation type="submission" date="2015-04" db="EMBL/GenBank/DDBJ databases">
        <authorList>
            <person name="Schardt J."/>
            <person name="Mueller-Herbst S."/>
            <person name="Scherer S."/>
            <person name="Huptas C."/>
        </authorList>
    </citation>
    <scope>NUCLEOTIDE SEQUENCE [LARGE SCALE GENOMIC DNA]</scope>
    <source>
        <strain evidence="3">Kiel-L1</strain>
    </source>
</reference>
<dbReference type="Proteomes" id="UP000257055">
    <property type="component" value="Unassembled WGS sequence"/>
</dbReference>
<proteinExistence type="predicted"/>
<evidence type="ECO:0000313" key="2">
    <source>
        <dbReference type="EMBL" id="RDX00725.1"/>
    </source>
</evidence>
<protein>
    <submittedName>
        <fullName evidence="2">Uncharacterized protein</fullName>
    </submittedName>
</protein>
<keyword evidence="1" id="KW-0472">Membrane</keyword>
<name>A0A3D8TPJ8_9LIST</name>
<dbReference type="AlphaFoldDB" id="A0A3D8TPJ8"/>
<dbReference type="EMBL" id="LARY01000002">
    <property type="protein sequence ID" value="RDX00725.1"/>
    <property type="molecule type" value="Genomic_DNA"/>
</dbReference>
<keyword evidence="1" id="KW-1133">Transmembrane helix</keyword>
<organism evidence="2 3">
    <name type="scientific">Listeria kieliensis</name>
    <dbReference type="NCBI Taxonomy" id="1621700"/>
    <lineage>
        <taxon>Bacteria</taxon>
        <taxon>Bacillati</taxon>
        <taxon>Bacillota</taxon>
        <taxon>Bacilli</taxon>
        <taxon>Bacillales</taxon>
        <taxon>Listeriaceae</taxon>
        <taxon>Listeria</taxon>
    </lineage>
</organism>
<comment type="caution">
    <text evidence="2">The sequence shown here is derived from an EMBL/GenBank/DDBJ whole genome shotgun (WGS) entry which is preliminary data.</text>
</comment>
<sequence length="62" mass="7722">MTFKEIIFYIVGLIIFYFFFCVLLAFIWATYQALVHKERFFEKFGETFLHLFVEILWPPNWF</sequence>
<feature type="transmembrane region" description="Helical" evidence="1">
    <location>
        <begin position="6"/>
        <end position="31"/>
    </location>
</feature>
<evidence type="ECO:0000256" key="1">
    <source>
        <dbReference type="SAM" id="Phobius"/>
    </source>
</evidence>
<keyword evidence="1" id="KW-0812">Transmembrane</keyword>
<keyword evidence="3" id="KW-1185">Reference proteome</keyword>
<accession>A0A3D8TPJ8</accession>
<gene>
    <name evidence="2" type="ORF">UR08_07005</name>
</gene>